<dbReference type="AlphaFoldDB" id="A0A4Z2ETV9"/>
<gene>
    <name evidence="1" type="ORF">EYF80_057494</name>
</gene>
<dbReference type="Proteomes" id="UP000314294">
    <property type="component" value="Unassembled WGS sequence"/>
</dbReference>
<evidence type="ECO:0000313" key="1">
    <source>
        <dbReference type="EMBL" id="TNN32347.1"/>
    </source>
</evidence>
<evidence type="ECO:0000313" key="2">
    <source>
        <dbReference type="Proteomes" id="UP000314294"/>
    </source>
</evidence>
<proteinExistence type="predicted"/>
<comment type="caution">
    <text evidence="1">The sequence shown here is derived from an EMBL/GenBank/DDBJ whole genome shotgun (WGS) entry which is preliminary data.</text>
</comment>
<reference evidence="1 2" key="1">
    <citation type="submission" date="2019-03" db="EMBL/GenBank/DDBJ databases">
        <title>First draft genome of Liparis tanakae, snailfish: a comprehensive survey of snailfish specific genes.</title>
        <authorList>
            <person name="Kim W."/>
            <person name="Song I."/>
            <person name="Jeong J.-H."/>
            <person name="Kim D."/>
            <person name="Kim S."/>
            <person name="Ryu S."/>
            <person name="Song J.Y."/>
            <person name="Lee S.K."/>
        </authorList>
    </citation>
    <scope>NUCLEOTIDE SEQUENCE [LARGE SCALE GENOMIC DNA]</scope>
    <source>
        <tissue evidence="1">Muscle</tissue>
    </source>
</reference>
<dbReference type="EMBL" id="SRLO01002760">
    <property type="protein sequence ID" value="TNN32347.1"/>
    <property type="molecule type" value="Genomic_DNA"/>
</dbReference>
<organism evidence="1 2">
    <name type="scientific">Liparis tanakae</name>
    <name type="common">Tanaka's snailfish</name>
    <dbReference type="NCBI Taxonomy" id="230148"/>
    <lineage>
        <taxon>Eukaryota</taxon>
        <taxon>Metazoa</taxon>
        <taxon>Chordata</taxon>
        <taxon>Craniata</taxon>
        <taxon>Vertebrata</taxon>
        <taxon>Euteleostomi</taxon>
        <taxon>Actinopterygii</taxon>
        <taxon>Neopterygii</taxon>
        <taxon>Teleostei</taxon>
        <taxon>Neoteleostei</taxon>
        <taxon>Acanthomorphata</taxon>
        <taxon>Eupercaria</taxon>
        <taxon>Perciformes</taxon>
        <taxon>Cottioidei</taxon>
        <taxon>Cottales</taxon>
        <taxon>Liparidae</taxon>
        <taxon>Liparis</taxon>
    </lineage>
</organism>
<protein>
    <submittedName>
        <fullName evidence="1">Uncharacterized protein</fullName>
    </submittedName>
</protein>
<accession>A0A4Z2ETV9</accession>
<keyword evidence="2" id="KW-1185">Reference proteome</keyword>
<sequence length="88" mass="9632">MTQVCENNSTESERHLFLMGILQKEDTETQSCFLLSSLPAAEERGDLNELVADADALGGQRANKRVYGRSRTLQDGRTLTGNLAVMSA</sequence>
<name>A0A4Z2ETV9_9TELE</name>